<keyword evidence="3" id="KW-1185">Reference proteome</keyword>
<reference evidence="2" key="1">
    <citation type="journal article" date="2020" name="Fungal Divers.">
        <title>Resolving the Mortierellaceae phylogeny through synthesis of multi-gene phylogenetics and phylogenomics.</title>
        <authorList>
            <person name="Vandepol N."/>
            <person name="Liber J."/>
            <person name="Desiro A."/>
            <person name="Na H."/>
            <person name="Kennedy M."/>
            <person name="Barry K."/>
            <person name="Grigoriev I.V."/>
            <person name="Miller A.N."/>
            <person name="O'Donnell K."/>
            <person name="Stajich J.E."/>
            <person name="Bonito G."/>
        </authorList>
    </citation>
    <scope>NUCLEOTIDE SEQUENCE</scope>
    <source>
        <strain evidence="2">NVP1</strain>
    </source>
</reference>
<feature type="region of interest" description="Disordered" evidence="1">
    <location>
        <begin position="194"/>
        <end position="255"/>
    </location>
</feature>
<feature type="compositionally biased region" description="Low complexity" evidence="1">
    <location>
        <begin position="500"/>
        <end position="511"/>
    </location>
</feature>
<feature type="region of interest" description="Disordered" evidence="1">
    <location>
        <begin position="500"/>
        <end position="576"/>
    </location>
</feature>
<name>A0A9P5SM83_9FUNG</name>
<feature type="compositionally biased region" description="Low complexity" evidence="1">
    <location>
        <begin position="538"/>
        <end position="549"/>
    </location>
</feature>
<feature type="compositionally biased region" description="Acidic residues" evidence="1">
    <location>
        <begin position="521"/>
        <end position="537"/>
    </location>
</feature>
<dbReference type="AlphaFoldDB" id="A0A9P5SM83"/>
<dbReference type="Proteomes" id="UP000696485">
    <property type="component" value="Unassembled WGS sequence"/>
</dbReference>
<feature type="region of interest" description="Disordered" evidence="1">
    <location>
        <begin position="127"/>
        <end position="181"/>
    </location>
</feature>
<feature type="compositionally biased region" description="Polar residues" evidence="1">
    <location>
        <begin position="655"/>
        <end position="667"/>
    </location>
</feature>
<evidence type="ECO:0000313" key="3">
    <source>
        <dbReference type="Proteomes" id="UP000696485"/>
    </source>
</evidence>
<feature type="region of interest" description="Disordered" evidence="1">
    <location>
        <begin position="729"/>
        <end position="779"/>
    </location>
</feature>
<feature type="compositionally biased region" description="Polar residues" evidence="1">
    <location>
        <begin position="550"/>
        <end position="567"/>
    </location>
</feature>
<comment type="caution">
    <text evidence="2">The sequence shown here is derived from an EMBL/GenBank/DDBJ whole genome shotgun (WGS) entry which is preliminary data.</text>
</comment>
<evidence type="ECO:0000313" key="2">
    <source>
        <dbReference type="EMBL" id="KAF9332712.1"/>
    </source>
</evidence>
<proteinExistence type="predicted"/>
<evidence type="ECO:0000256" key="1">
    <source>
        <dbReference type="SAM" id="MobiDB-lite"/>
    </source>
</evidence>
<feature type="compositionally biased region" description="Polar residues" evidence="1">
    <location>
        <begin position="194"/>
        <end position="209"/>
    </location>
</feature>
<protein>
    <submittedName>
        <fullName evidence="2">Uncharacterized protein</fullName>
    </submittedName>
</protein>
<accession>A0A9P5SM83</accession>
<feature type="compositionally biased region" description="Low complexity" evidence="1">
    <location>
        <begin position="733"/>
        <end position="747"/>
    </location>
</feature>
<sequence length="853" mass="93110">MEDEELLRVAHQRQMEQDFPASLPRPPLFENIHRPSAAVYTPINPPYVPVNPTPSFMSHSSHNPSTGYLPPASRNLSTSSFMPAAPRNPATASYMSSASAANYMQPSSANYQQPTSSASYMQPSLANYQQPSSSANYMQPSSANYQQPSLANYQQPSSSANYMHPSSPAGYPPPNPTRWLPNVEEQGAFRYVKTNTHAPPQKPRSSTRGGSPGFLHPPAARPHGLPPKPVVASSSSAKALTKKATPVQPTKVSADSARVTSNNKVLRKAGGEAIIRAFVHVMSRGYIYMSKELIGSLYKQQFISEKLDAPVDWNILDCKIMRELVEVTPIQGVKYYRLNKPFFNTLESARCTKSTIPAPPSTPFTSKQLATLPAVQPFSDQAIRTLCNNYANKVDNFGFRFSSLIPSRTGGVLDDMAPFIELWHPSLGPTTGPATPVSKKGKEVVSRFDMTDEKFDELMAESLQRGSSGKQANKILKNFSSSILKPLEEQRQAAFLGSSYSESSASSGSSSTNRAVHTNAEPEDVSSESSESSDESESVSSEFSNSASATRPTTISTNVHNPPSQLKSSKKRTREEFEAQVTEKKLTAEEIEAHITAKKIVRRAKKAKRKAKKKSMEVQAEWAEWDVEETQLAKEAFKAWAATQEPFIPKPRTPAKSTTQPPSSAHVQSSIIKEAVVEKSIIKEEIVEMSIIKEEVAQEFTVESHITDELIEPIAELSGILDDKYTEDDLVESAGPSPGAGSSGTSSRGEPLKGSNGSSSAAASKVKPTRFNPYANADRGPTKKLRLIMPASLTRQQGNVDSSMASTSVNGMDDGELAALAQIPMNRMSRDQLIKARKASLEKILNYLWNLSR</sequence>
<feature type="region of interest" description="Disordered" evidence="1">
    <location>
        <begin position="644"/>
        <end position="667"/>
    </location>
</feature>
<feature type="compositionally biased region" description="Low complexity" evidence="1">
    <location>
        <begin position="230"/>
        <end position="246"/>
    </location>
</feature>
<feature type="compositionally biased region" description="Polar residues" evidence="1">
    <location>
        <begin position="127"/>
        <end position="161"/>
    </location>
</feature>
<dbReference type="EMBL" id="JAAAUY010000243">
    <property type="protein sequence ID" value="KAF9332712.1"/>
    <property type="molecule type" value="Genomic_DNA"/>
</dbReference>
<organism evidence="2 3">
    <name type="scientific">Podila minutissima</name>
    <dbReference type="NCBI Taxonomy" id="64525"/>
    <lineage>
        <taxon>Eukaryota</taxon>
        <taxon>Fungi</taxon>
        <taxon>Fungi incertae sedis</taxon>
        <taxon>Mucoromycota</taxon>
        <taxon>Mortierellomycotina</taxon>
        <taxon>Mortierellomycetes</taxon>
        <taxon>Mortierellales</taxon>
        <taxon>Mortierellaceae</taxon>
        <taxon>Podila</taxon>
    </lineage>
</organism>
<gene>
    <name evidence="2" type="ORF">BG006_004400</name>
</gene>